<keyword evidence="2" id="KW-0732">Signal</keyword>
<evidence type="ECO:0000256" key="2">
    <source>
        <dbReference type="SAM" id="SignalP"/>
    </source>
</evidence>
<evidence type="ECO:0000313" key="3">
    <source>
        <dbReference type="EMBL" id="MXU93196.1"/>
    </source>
</evidence>
<protein>
    <recommendedName>
        <fullName evidence="4">Secreted protein</fullName>
    </recommendedName>
</protein>
<dbReference type="AlphaFoldDB" id="A0A6B0UTZ3"/>
<name>A0A6B0UTZ3_IXORI</name>
<feature type="transmembrane region" description="Helical" evidence="1">
    <location>
        <begin position="102"/>
        <end position="121"/>
    </location>
</feature>
<keyword evidence="1" id="KW-0812">Transmembrane</keyword>
<dbReference type="EMBL" id="GIFC01011113">
    <property type="protein sequence ID" value="MXU93196.1"/>
    <property type="molecule type" value="Transcribed_RNA"/>
</dbReference>
<proteinExistence type="predicted"/>
<sequence>MVLLLSLQLSYRWLTEMGVLLLVLNWRASAVQECARVRFHDIFKNISKLTAPSVMSCADLMFLSAIAFRGTKLLGLLSQLGILSRTLTRAKKTNKYYESRCGPWGGIYILVTILLCMVWVVRHAFSHVAAGCLHVLEFILEH</sequence>
<keyword evidence="1" id="KW-1133">Transmembrane helix</keyword>
<accession>A0A6B0UTZ3</accession>
<keyword evidence="1" id="KW-0472">Membrane</keyword>
<feature type="chain" id="PRO_5025496804" description="Secreted protein" evidence="2">
    <location>
        <begin position="31"/>
        <end position="142"/>
    </location>
</feature>
<evidence type="ECO:0000256" key="1">
    <source>
        <dbReference type="SAM" id="Phobius"/>
    </source>
</evidence>
<organism evidence="3">
    <name type="scientific">Ixodes ricinus</name>
    <name type="common">Common tick</name>
    <name type="synonym">Acarus ricinus</name>
    <dbReference type="NCBI Taxonomy" id="34613"/>
    <lineage>
        <taxon>Eukaryota</taxon>
        <taxon>Metazoa</taxon>
        <taxon>Ecdysozoa</taxon>
        <taxon>Arthropoda</taxon>
        <taxon>Chelicerata</taxon>
        <taxon>Arachnida</taxon>
        <taxon>Acari</taxon>
        <taxon>Parasitiformes</taxon>
        <taxon>Ixodida</taxon>
        <taxon>Ixodoidea</taxon>
        <taxon>Ixodidae</taxon>
        <taxon>Ixodinae</taxon>
        <taxon>Ixodes</taxon>
    </lineage>
</organism>
<evidence type="ECO:0008006" key="4">
    <source>
        <dbReference type="Google" id="ProtNLM"/>
    </source>
</evidence>
<feature type="signal peptide" evidence="2">
    <location>
        <begin position="1"/>
        <end position="30"/>
    </location>
</feature>
<reference evidence="3" key="1">
    <citation type="submission" date="2019-12" db="EMBL/GenBank/DDBJ databases">
        <title>An insight into the sialome of adult female Ixodes ricinus ticks feeding for 6 days.</title>
        <authorList>
            <person name="Perner J."/>
            <person name="Ribeiro J.M.C."/>
        </authorList>
    </citation>
    <scope>NUCLEOTIDE SEQUENCE</scope>
    <source>
        <strain evidence="3">Semi-engorged</strain>
        <tissue evidence="3">Salivary glands</tissue>
    </source>
</reference>